<gene>
    <name evidence="21" type="ORF">E3T53_13640</name>
</gene>
<name>A0A4Y8KJT6_9MICO</name>
<keyword evidence="10" id="KW-0547">Nucleotide-binding</keyword>
<comment type="similarity">
    <text evidence="3">Belongs to the CpsD/CapB family.</text>
</comment>
<keyword evidence="6" id="KW-1003">Cell membrane</keyword>
<comment type="catalytic activity">
    <reaction evidence="16">
        <text>L-tyrosyl-[protein] + ATP = O-phospho-L-tyrosyl-[protein] + ADP + H(+)</text>
        <dbReference type="Rhea" id="RHEA:10596"/>
        <dbReference type="Rhea" id="RHEA-COMP:10136"/>
        <dbReference type="Rhea" id="RHEA-COMP:20101"/>
        <dbReference type="ChEBI" id="CHEBI:15378"/>
        <dbReference type="ChEBI" id="CHEBI:30616"/>
        <dbReference type="ChEBI" id="CHEBI:46858"/>
        <dbReference type="ChEBI" id="CHEBI:61978"/>
        <dbReference type="ChEBI" id="CHEBI:456216"/>
        <dbReference type="EC" id="2.7.10.2"/>
    </reaction>
</comment>
<keyword evidence="22" id="KW-1185">Reference proteome</keyword>
<dbReference type="PANTHER" id="PTHR32309">
    <property type="entry name" value="TYROSINE-PROTEIN KINASE"/>
    <property type="match status" value="1"/>
</dbReference>
<feature type="compositionally biased region" description="Basic and acidic residues" evidence="17">
    <location>
        <begin position="538"/>
        <end position="547"/>
    </location>
</feature>
<feature type="region of interest" description="Disordered" evidence="17">
    <location>
        <begin position="509"/>
        <end position="547"/>
    </location>
</feature>
<dbReference type="Pfam" id="PF13614">
    <property type="entry name" value="AAA_31"/>
    <property type="match status" value="1"/>
</dbReference>
<dbReference type="GO" id="GO:0005524">
    <property type="term" value="F:ATP binding"/>
    <property type="evidence" value="ECO:0007669"/>
    <property type="project" value="UniProtKB-KW"/>
</dbReference>
<dbReference type="NCBIfam" id="TIGR01007">
    <property type="entry name" value="eps_fam"/>
    <property type="match status" value="1"/>
</dbReference>
<feature type="region of interest" description="Disordered" evidence="17">
    <location>
        <begin position="12"/>
        <end position="55"/>
    </location>
</feature>
<keyword evidence="13 18" id="KW-1133">Transmembrane helix</keyword>
<evidence type="ECO:0000256" key="15">
    <source>
        <dbReference type="ARBA" id="ARBA00023137"/>
    </source>
</evidence>
<evidence type="ECO:0000256" key="4">
    <source>
        <dbReference type="ARBA" id="ARBA00008883"/>
    </source>
</evidence>
<comment type="caution">
    <text evidence="21">The sequence shown here is derived from an EMBL/GenBank/DDBJ whole genome shotgun (WGS) entry which is preliminary data.</text>
</comment>
<comment type="similarity">
    <text evidence="2">Belongs to the CpsC/CapA family.</text>
</comment>
<dbReference type="AlphaFoldDB" id="A0A4Y8KJT6"/>
<keyword evidence="11 21" id="KW-0418">Kinase</keyword>
<organism evidence="21 22">
    <name type="scientific">Cryobacterium psychrophilum</name>
    <dbReference type="NCBI Taxonomy" id="41988"/>
    <lineage>
        <taxon>Bacteria</taxon>
        <taxon>Bacillati</taxon>
        <taxon>Actinomycetota</taxon>
        <taxon>Actinomycetes</taxon>
        <taxon>Micrococcales</taxon>
        <taxon>Microbacteriaceae</taxon>
        <taxon>Cryobacterium</taxon>
    </lineage>
</organism>
<keyword evidence="9 18" id="KW-0812">Transmembrane</keyword>
<feature type="domain" description="Polysaccharide chain length determinant N-terminal" evidence="19">
    <location>
        <begin position="70"/>
        <end position="155"/>
    </location>
</feature>
<dbReference type="Gene3D" id="3.40.50.300">
    <property type="entry name" value="P-loop containing nucleotide triphosphate hydrolases"/>
    <property type="match status" value="1"/>
</dbReference>
<sequence>MAAHQPGLCFSRHAARWTPGPGPPPGQHDRRRSLRNGSGWHPGPDPASGTTNANERLRDVTQRGSTMEPIEYLRAVAKQWLVIVLLGALGFGAAWAYVSNETPLYKSTSSVFVSSERGETTSELVQASTFSQNLVQSYAQLASMPAVLNPVIAELNLDTSAPVLATSVVAATPLNTVIIEITVSNDSPARAAAIANSITRSLATVVQKLAPRGPNNTPSITLSTVSTAQAATVPYSPNTRLWLITGVAGGLALGVLFALARELLDTRVRGEKGLLRVTDAPLLGKVGEKRRGDPAGLVMRSMPRSVLAEGYRRIRANLEFIDVDSRPRCVVVTSPVVADGKSTSALNLALAMAERAPRVLLIDADLRRPSIAGMCDIEGEVGLTTVLVGTVALEDAVTLWAGVLHVLPSGAIPPNPGQLLGSTAMSDLVSRLRREYDFIVIDSPPLLPASDALGLAHLADGAIVVARDKSTRRAQLAHTLESLDAVKARLLGVVLNRVNERHSDAYDYVESPSAKVRHSSGEQPANEVDPDISGSPAHAKEVSRTRS</sequence>
<proteinExistence type="inferred from homology"/>
<evidence type="ECO:0000313" key="21">
    <source>
        <dbReference type="EMBL" id="TFD76518.1"/>
    </source>
</evidence>
<dbReference type="InterPro" id="IPR025669">
    <property type="entry name" value="AAA_dom"/>
</dbReference>
<evidence type="ECO:0000259" key="20">
    <source>
        <dbReference type="Pfam" id="PF13614"/>
    </source>
</evidence>
<dbReference type="Proteomes" id="UP000298218">
    <property type="component" value="Unassembled WGS sequence"/>
</dbReference>
<evidence type="ECO:0000256" key="14">
    <source>
        <dbReference type="ARBA" id="ARBA00023136"/>
    </source>
</evidence>
<evidence type="ECO:0000256" key="11">
    <source>
        <dbReference type="ARBA" id="ARBA00022777"/>
    </source>
</evidence>
<keyword evidence="14 18" id="KW-0472">Membrane</keyword>
<evidence type="ECO:0000256" key="1">
    <source>
        <dbReference type="ARBA" id="ARBA00004429"/>
    </source>
</evidence>
<feature type="domain" description="AAA" evidence="20">
    <location>
        <begin position="340"/>
        <end position="469"/>
    </location>
</feature>
<evidence type="ECO:0000313" key="22">
    <source>
        <dbReference type="Proteomes" id="UP000298218"/>
    </source>
</evidence>
<dbReference type="InterPro" id="IPR027417">
    <property type="entry name" value="P-loop_NTPase"/>
</dbReference>
<feature type="transmembrane region" description="Helical" evidence="18">
    <location>
        <begin position="80"/>
        <end position="98"/>
    </location>
</feature>
<evidence type="ECO:0000256" key="5">
    <source>
        <dbReference type="ARBA" id="ARBA00011903"/>
    </source>
</evidence>
<dbReference type="CDD" id="cd05387">
    <property type="entry name" value="BY-kinase"/>
    <property type="match status" value="1"/>
</dbReference>
<dbReference type="Pfam" id="PF02706">
    <property type="entry name" value="Wzz"/>
    <property type="match status" value="1"/>
</dbReference>
<keyword evidence="7" id="KW-0997">Cell inner membrane</keyword>
<comment type="similarity">
    <text evidence="4">Belongs to the etk/wzc family.</text>
</comment>
<evidence type="ECO:0000256" key="3">
    <source>
        <dbReference type="ARBA" id="ARBA00007316"/>
    </source>
</evidence>
<evidence type="ECO:0000256" key="18">
    <source>
        <dbReference type="SAM" id="Phobius"/>
    </source>
</evidence>
<accession>A0A4Y8KJT6</accession>
<dbReference type="OrthoDB" id="9812433at2"/>
<evidence type="ECO:0000256" key="7">
    <source>
        <dbReference type="ARBA" id="ARBA00022519"/>
    </source>
</evidence>
<comment type="subcellular location">
    <subcellularLocation>
        <location evidence="1">Cell inner membrane</location>
        <topology evidence="1">Multi-pass membrane protein</topology>
    </subcellularLocation>
</comment>
<dbReference type="GO" id="GO:0004715">
    <property type="term" value="F:non-membrane spanning protein tyrosine kinase activity"/>
    <property type="evidence" value="ECO:0007669"/>
    <property type="project" value="UniProtKB-EC"/>
</dbReference>
<evidence type="ECO:0000256" key="8">
    <source>
        <dbReference type="ARBA" id="ARBA00022679"/>
    </source>
</evidence>
<evidence type="ECO:0000256" key="6">
    <source>
        <dbReference type="ARBA" id="ARBA00022475"/>
    </source>
</evidence>
<evidence type="ECO:0000256" key="2">
    <source>
        <dbReference type="ARBA" id="ARBA00006683"/>
    </source>
</evidence>
<reference evidence="21 22" key="1">
    <citation type="submission" date="2019-03" db="EMBL/GenBank/DDBJ databases">
        <title>Genomics of glacier-inhabiting Cryobacterium strains.</title>
        <authorList>
            <person name="Liu Q."/>
            <person name="Xin Y.-H."/>
        </authorList>
    </citation>
    <scope>NUCLEOTIDE SEQUENCE [LARGE SCALE GENOMIC DNA]</scope>
    <source>
        <strain evidence="21 22">CGMCC 1.4292</strain>
    </source>
</reference>
<evidence type="ECO:0000259" key="19">
    <source>
        <dbReference type="Pfam" id="PF02706"/>
    </source>
</evidence>
<dbReference type="GO" id="GO:0005886">
    <property type="term" value="C:plasma membrane"/>
    <property type="evidence" value="ECO:0007669"/>
    <property type="project" value="UniProtKB-SubCell"/>
</dbReference>
<evidence type="ECO:0000256" key="13">
    <source>
        <dbReference type="ARBA" id="ARBA00022989"/>
    </source>
</evidence>
<evidence type="ECO:0000256" key="12">
    <source>
        <dbReference type="ARBA" id="ARBA00022840"/>
    </source>
</evidence>
<evidence type="ECO:0000256" key="9">
    <source>
        <dbReference type="ARBA" id="ARBA00022692"/>
    </source>
</evidence>
<dbReference type="PANTHER" id="PTHR32309:SF13">
    <property type="entry name" value="FERRIC ENTEROBACTIN TRANSPORT PROTEIN FEPE"/>
    <property type="match status" value="1"/>
</dbReference>
<dbReference type="EMBL" id="SOHQ01000037">
    <property type="protein sequence ID" value="TFD76518.1"/>
    <property type="molecule type" value="Genomic_DNA"/>
</dbReference>
<feature type="transmembrane region" description="Helical" evidence="18">
    <location>
        <begin position="241"/>
        <end position="260"/>
    </location>
</feature>
<keyword evidence="8 21" id="KW-0808">Transferase</keyword>
<protein>
    <recommendedName>
        <fullName evidence="5">non-specific protein-tyrosine kinase</fullName>
        <ecNumber evidence="5">2.7.10.2</ecNumber>
    </recommendedName>
</protein>
<dbReference type="EC" id="2.7.10.2" evidence="5"/>
<dbReference type="InterPro" id="IPR005702">
    <property type="entry name" value="Wzc-like_C"/>
</dbReference>
<keyword evidence="15" id="KW-0829">Tyrosine-protein kinase</keyword>
<dbReference type="SUPFAM" id="SSF52540">
    <property type="entry name" value="P-loop containing nucleoside triphosphate hydrolases"/>
    <property type="match status" value="1"/>
</dbReference>
<dbReference type="InterPro" id="IPR050445">
    <property type="entry name" value="Bact_polysacc_biosynth/exp"/>
</dbReference>
<dbReference type="InterPro" id="IPR003856">
    <property type="entry name" value="LPS_length_determ_N"/>
</dbReference>
<evidence type="ECO:0000256" key="10">
    <source>
        <dbReference type="ARBA" id="ARBA00022741"/>
    </source>
</evidence>
<keyword evidence="12" id="KW-0067">ATP-binding</keyword>
<evidence type="ECO:0000256" key="16">
    <source>
        <dbReference type="ARBA" id="ARBA00051245"/>
    </source>
</evidence>
<evidence type="ECO:0000256" key="17">
    <source>
        <dbReference type="SAM" id="MobiDB-lite"/>
    </source>
</evidence>